<comment type="caution">
    <text evidence="2">The sequence shown here is derived from an EMBL/GenBank/DDBJ whole genome shotgun (WGS) entry which is preliminary data.</text>
</comment>
<accession>A0A179HF24</accession>
<organism evidence="2 3">
    <name type="scientific">Purpureocillium lilacinum</name>
    <name type="common">Paecilomyces lilacinus</name>
    <dbReference type="NCBI Taxonomy" id="33203"/>
    <lineage>
        <taxon>Eukaryota</taxon>
        <taxon>Fungi</taxon>
        <taxon>Dikarya</taxon>
        <taxon>Ascomycota</taxon>
        <taxon>Pezizomycotina</taxon>
        <taxon>Sordariomycetes</taxon>
        <taxon>Hypocreomycetidae</taxon>
        <taxon>Hypocreales</taxon>
        <taxon>Ophiocordycipitaceae</taxon>
        <taxon>Purpureocillium</taxon>
    </lineage>
</organism>
<protein>
    <recommendedName>
        <fullName evidence="4">NTR domain-containing protein</fullName>
    </recommendedName>
</protein>
<evidence type="ECO:0008006" key="4">
    <source>
        <dbReference type="Google" id="ProtNLM"/>
    </source>
</evidence>
<dbReference type="Proteomes" id="UP000078340">
    <property type="component" value="Unassembled WGS sequence"/>
</dbReference>
<feature type="signal peptide" evidence="1">
    <location>
        <begin position="1"/>
        <end position="18"/>
    </location>
</feature>
<sequence length="197" mass="21934">MWLLVRRAARVFLGRVVSFTYLCYDSPWRGTGGAEGAAREGGEEGGGEDLHGDGWAGSRLACVRVLVTIDVIKRDNELSSPSKPCPKEVLYVSVHLFHEQGNLTVPIFDRSSYVEGSCLCPGYHISQTWTYLPQCYCPAVQVQTKVKVAGVERRSEKVEWHRHHQAGLDPQVAGGKRESKPSTTSVNRAIRFRFCLL</sequence>
<proteinExistence type="predicted"/>
<dbReference type="AlphaFoldDB" id="A0A179HF24"/>
<name>A0A179HF24_PURLI</name>
<feature type="chain" id="PRO_5008103488" description="NTR domain-containing protein" evidence="1">
    <location>
        <begin position="19"/>
        <end position="197"/>
    </location>
</feature>
<evidence type="ECO:0000313" key="2">
    <source>
        <dbReference type="EMBL" id="OAQ88865.1"/>
    </source>
</evidence>
<gene>
    <name evidence="2" type="ORF">VFPFJ_07330</name>
</gene>
<reference evidence="2 3" key="1">
    <citation type="submission" date="2016-02" db="EMBL/GenBank/DDBJ databases">
        <title>Biosynthesis of antibiotic leucinostatins and their inhibition on Phytophthora in bio-control Purpureocillium lilacinum.</title>
        <authorList>
            <person name="Wang G."/>
            <person name="Liu Z."/>
            <person name="Lin R."/>
            <person name="Li E."/>
            <person name="Mao Z."/>
            <person name="Ling J."/>
            <person name="Yin W."/>
            <person name="Xie B."/>
        </authorList>
    </citation>
    <scope>NUCLEOTIDE SEQUENCE [LARGE SCALE GENOMIC DNA]</scope>
    <source>
        <strain evidence="2">PLFJ-1</strain>
    </source>
</reference>
<dbReference type="EMBL" id="LSBI01000006">
    <property type="protein sequence ID" value="OAQ88865.1"/>
    <property type="molecule type" value="Genomic_DNA"/>
</dbReference>
<evidence type="ECO:0000313" key="3">
    <source>
        <dbReference type="Proteomes" id="UP000078340"/>
    </source>
</evidence>
<evidence type="ECO:0000256" key="1">
    <source>
        <dbReference type="SAM" id="SignalP"/>
    </source>
</evidence>
<keyword evidence="1" id="KW-0732">Signal</keyword>